<feature type="modified residue" description="4-aspartylphosphate" evidence="4">
    <location>
        <position position="611"/>
    </location>
</feature>
<dbReference type="SMART" id="SM00448">
    <property type="entry name" value="REC"/>
    <property type="match status" value="1"/>
</dbReference>
<dbReference type="PANTHER" id="PTHR43065:SF42">
    <property type="entry name" value="TWO-COMPONENT SENSOR PPRA"/>
    <property type="match status" value="1"/>
</dbReference>
<proteinExistence type="predicted"/>
<dbReference type="PRINTS" id="PR00344">
    <property type="entry name" value="BCTRLSENSOR"/>
</dbReference>
<dbReference type="SUPFAM" id="SSF55785">
    <property type="entry name" value="PYP-like sensor domain (PAS domain)"/>
    <property type="match status" value="1"/>
</dbReference>
<dbReference type="PROSITE" id="PS50109">
    <property type="entry name" value="HIS_KIN"/>
    <property type="match status" value="1"/>
</dbReference>
<evidence type="ECO:0000256" key="2">
    <source>
        <dbReference type="ARBA" id="ARBA00012438"/>
    </source>
</evidence>
<feature type="coiled-coil region" evidence="5">
    <location>
        <begin position="271"/>
        <end position="312"/>
    </location>
</feature>
<keyword evidence="5" id="KW-0175">Coiled coil</keyword>
<reference evidence="9 10" key="1">
    <citation type="submission" date="2020-08" db="EMBL/GenBank/DDBJ databases">
        <title>Genome sequence of Sphingomonas sediminicola KACC 15039T.</title>
        <authorList>
            <person name="Hyun D.-W."/>
            <person name="Bae J.-W."/>
        </authorList>
    </citation>
    <scope>NUCLEOTIDE SEQUENCE [LARGE SCALE GENOMIC DNA]</scope>
    <source>
        <strain evidence="9 10">KACC 15039</strain>
    </source>
</reference>
<evidence type="ECO:0000259" key="7">
    <source>
        <dbReference type="PROSITE" id="PS50110"/>
    </source>
</evidence>
<feature type="domain" description="Histidine kinase" evidence="6">
    <location>
        <begin position="321"/>
        <end position="541"/>
    </location>
</feature>
<comment type="catalytic activity">
    <reaction evidence="1">
        <text>ATP + protein L-histidine = ADP + protein N-phospho-L-histidine.</text>
        <dbReference type="EC" id="2.7.13.3"/>
    </reaction>
</comment>
<dbReference type="PROSITE" id="PS50113">
    <property type="entry name" value="PAC"/>
    <property type="match status" value="1"/>
</dbReference>
<dbReference type="InterPro" id="IPR005467">
    <property type="entry name" value="His_kinase_dom"/>
</dbReference>
<evidence type="ECO:0000313" key="10">
    <source>
        <dbReference type="Proteomes" id="UP000516105"/>
    </source>
</evidence>
<evidence type="ECO:0000259" key="6">
    <source>
        <dbReference type="PROSITE" id="PS50109"/>
    </source>
</evidence>
<dbReference type="RefSeq" id="WP_187708125.1">
    <property type="nucleotide sequence ID" value="NZ_CP060782.1"/>
</dbReference>
<dbReference type="InterPro" id="IPR000014">
    <property type="entry name" value="PAS"/>
</dbReference>
<dbReference type="Gene3D" id="3.30.565.10">
    <property type="entry name" value="Histidine kinase-like ATPase, C-terminal domain"/>
    <property type="match status" value="1"/>
</dbReference>
<accession>A0ABX6T5P1</accession>
<dbReference type="SMART" id="SM00387">
    <property type="entry name" value="HATPase_c"/>
    <property type="match status" value="1"/>
</dbReference>
<evidence type="ECO:0000256" key="4">
    <source>
        <dbReference type="PROSITE-ProRule" id="PRU00169"/>
    </source>
</evidence>
<dbReference type="SMART" id="SM00091">
    <property type="entry name" value="PAS"/>
    <property type="match status" value="1"/>
</dbReference>
<dbReference type="InterPro" id="IPR035965">
    <property type="entry name" value="PAS-like_dom_sf"/>
</dbReference>
<dbReference type="InterPro" id="IPR001789">
    <property type="entry name" value="Sig_transdc_resp-reg_receiver"/>
</dbReference>
<keyword evidence="10" id="KW-1185">Reference proteome</keyword>
<dbReference type="Pfam" id="PF00512">
    <property type="entry name" value="HisKA"/>
    <property type="match status" value="1"/>
</dbReference>
<dbReference type="Gene3D" id="1.10.287.130">
    <property type="match status" value="1"/>
</dbReference>
<dbReference type="Pfam" id="PF02518">
    <property type="entry name" value="HATPase_c"/>
    <property type="match status" value="1"/>
</dbReference>
<dbReference type="EC" id="2.7.13.3" evidence="2"/>
<dbReference type="InterPro" id="IPR036890">
    <property type="entry name" value="HATPase_C_sf"/>
</dbReference>
<dbReference type="InterPro" id="IPR013656">
    <property type="entry name" value="PAS_4"/>
</dbReference>
<dbReference type="Pfam" id="PF00072">
    <property type="entry name" value="Response_reg"/>
    <property type="match status" value="1"/>
</dbReference>
<dbReference type="SMART" id="SM00388">
    <property type="entry name" value="HisKA"/>
    <property type="match status" value="1"/>
</dbReference>
<dbReference type="InterPro" id="IPR003594">
    <property type="entry name" value="HATPase_dom"/>
</dbReference>
<evidence type="ECO:0000259" key="8">
    <source>
        <dbReference type="PROSITE" id="PS50113"/>
    </source>
</evidence>
<evidence type="ECO:0000256" key="5">
    <source>
        <dbReference type="SAM" id="Coils"/>
    </source>
</evidence>
<dbReference type="PROSITE" id="PS50110">
    <property type="entry name" value="RESPONSE_REGULATORY"/>
    <property type="match status" value="1"/>
</dbReference>
<dbReference type="InterPro" id="IPR011006">
    <property type="entry name" value="CheY-like_superfamily"/>
</dbReference>
<evidence type="ECO:0000256" key="3">
    <source>
        <dbReference type="ARBA" id="ARBA00022553"/>
    </source>
</evidence>
<dbReference type="EMBL" id="CP060782">
    <property type="protein sequence ID" value="QNP45169.1"/>
    <property type="molecule type" value="Genomic_DNA"/>
</dbReference>
<name>A0ABX6T5P1_9SPHN</name>
<dbReference type="SUPFAM" id="SSF52172">
    <property type="entry name" value="CheY-like"/>
    <property type="match status" value="1"/>
</dbReference>
<evidence type="ECO:0000256" key="1">
    <source>
        <dbReference type="ARBA" id="ARBA00000085"/>
    </source>
</evidence>
<feature type="domain" description="PAC" evidence="8">
    <location>
        <begin position="230"/>
        <end position="283"/>
    </location>
</feature>
<gene>
    <name evidence="9" type="ORF">H9L14_10955</name>
</gene>
<dbReference type="InterPro" id="IPR004358">
    <property type="entry name" value="Sig_transdc_His_kin-like_C"/>
</dbReference>
<dbReference type="InterPro" id="IPR003661">
    <property type="entry name" value="HisK_dim/P_dom"/>
</dbReference>
<dbReference type="PANTHER" id="PTHR43065">
    <property type="entry name" value="SENSOR HISTIDINE KINASE"/>
    <property type="match status" value="1"/>
</dbReference>
<sequence length="672" mass="73604">MGERIRAHDWASTPFEHPRSWPHSLRSALSVCLHSSFPTAIYWGSELRLLYNDAWAPIPAERHPWALGRSGAEVWADIWDVVGPQFEQVIATGKGFSTYDQLLWMERDGVPQETYWNYSITPLLDDEGTVVGILNQGNETTDRVLADRRRAAEIERQRRQFQQAPGFIAVLNGPEHRYEFVNSTYTRLFGERDYLGKSVGELFPELEGQGIFELLNRVYQTGERYIAEALPVRLNVQDGAAGNERYLDFIYAPVTDEDGCVTGIFCEGHDVTEIHRAQEDLRELNDSLERRVVERTAELEQAQEALRQSQKLEAMGQLTGGVAHDFNNLLTPIIGSLDMLQRQKVGNERTQRLIEGALQSADRAKTLVQRLLAFARRQPLQPVAVDVAGLVAGMAELVESTSGPRVKVEVVVGSDLPAARADANQVEMAILNLAVNARDAMPDGGKLSIVASSQLIERGHKSKLPPGQYIRLAVSDTGVGMDRPTLDRAIEPFFSTKGIGQGTGLGLSMVHGLASQLGGALTISSRPGVGTCVELWLPVAGEEAALSEESREPEASAGAGEVLLVDDETLVRASTAHMLSELGFTVTEAGSAEEAVRILTGGFRPDLLVTDHLMPGKSGTDLVREAQEIWPEMRVLIVSGYADETGIASDVPRLVKPFRHSDLAASVTLVMS</sequence>
<dbReference type="InterPro" id="IPR036097">
    <property type="entry name" value="HisK_dim/P_sf"/>
</dbReference>
<dbReference type="Gene3D" id="3.40.50.2300">
    <property type="match status" value="1"/>
</dbReference>
<dbReference type="SUPFAM" id="SSF47384">
    <property type="entry name" value="Homodimeric domain of signal transducing histidine kinase"/>
    <property type="match status" value="1"/>
</dbReference>
<evidence type="ECO:0000313" key="9">
    <source>
        <dbReference type="EMBL" id="QNP45169.1"/>
    </source>
</evidence>
<dbReference type="SUPFAM" id="SSF55874">
    <property type="entry name" value="ATPase domain of HSP90 chaperone/DNA topoisomerase II/histidine kinase"/>
    <property type="match status" value="1"/>
</dbReference>
<dbReference type="InterPro" id="IPR000700">
    <property type="entry name" value="PAS-assoc_C"/>
</dbReference>
<dbReference type="CDD" id="cd00130">
    <property type="entry name" value="PAS"/>
    <property type="match status" value="1"/>
</dbReference>
<keyword evidence="3 4" id="KW-0597">Phosphoprotein</keyword>
<feature type="domain" description="Response regulatory" evidence="7">
    <location>
        <begin position="561"/>
        <end position="671"/>
    </location>
</feature>
<dbReference type="Pfam" id="PF08448">
    <property type="entry name" value="PAS_4"/>
    <property type="match status" value="1"/>
</dbReference>
<dbReference type="CDD" id="cd00082">
    <property type="entry name" value="HisKA"/>
    <property type="match status" value="1"/>
</dbReference>
<organism evidence="9 10">
    <name type="scientific">Sphingomonas sediminicola</name>
    <dbReference type="NCBI Taxonomy" id="386874"/>
    <lineage>
        <taxon>Bacteria</taxon>
        <taxon>Pseudomonadati</taxon>
        <taxon>Pseudomonadota</taxon>
        <taxon>Alphaproteobacteria</taxon>
        <taxon>Sphingomonadales</taxon>
        <taxon>Sphingomonadaceae</taxon>
        <taxon>Sphingomonas</taxon>
    </lineage>
</organism>
<dbReference type="Proteomes" id="UP000516105">
    <property type="component" value="Chromosome"/>
</dbReference>
<dbReference type="Gene3D" id="3.30.450.20">
    <property type="entry name" value="PAS domain"/>
    <property type="match status" value="2"/>
</dbReference>
<protein>
    <recommendedName>
        <fullName evidence="2">histidine kinase</fullName>
        <ecNumber evidence="2">2.7.13.3</ecNumber>
    </recommendedName>
</protein>